<protein>
    <submittedName>
        <fullName evidence="2">Uncharacterized protein</fullName>
    </submittedName>
</protein>
<name>A0ABW4SXL6_9ACTN</name>
<dbReference type="EMBL" id="JBHUFV010000028">
    <property type="protein sequence ID" value="MFD1933342.1"/>
    <property type="molecule type" value="Genomic_DNA"/>
</dbReference>
<feature type="compositionally biased region" description="Basic and acidic residues" evidence="1">
    <location>
        <begin position="77"/>
        <end position="86"/>
    </location>
</feature>
<sequence length="94" mass="10670">MNSEAVQDWVSHDVHIEGLAEIGEQACDRAMDWLHEVRDDLEKQVFDQVANLLNLEVDLLFFNTTSTYFELEEPDEPVGRTERGEVLPRGPAAA</sequence>
<gene>
    <name evidence="2" type="ORF">ACFSKW_17890</name>
</gene>
<feature type="region of interest" description="Disordered" evidence="1">
    <location>
        <begin position="72"/>
        <end position="94"/>
    </location>
</feature>
<evidence type="ECO:0000313" key="2">
    <source>
        <dbReference type="EMBL" id="MFD1933342.1"/>
    </source>
</evidence>
<proteinExistence type="predicted"/>
<comment type="caution">
    <text evidence="2">The sequence shown here is derived from an EMBL/GenBank/DDBJ whole genome shotgun (WGS) entry which is preliminary data.</text>
</comment>
<evidence type="ECO:0000313" key="3">
    <source>
        <dbReference type="Proteomes" id="UP001597368"/>
    </source>
</evidence>
<dbReference type="RefSeq" id="WP_379573387.1">
    <property type="nucleotide sequence ID" value="NZ_JBHUFV010000028.1"/>
</dbReference>
<accession>A0ABW4SXL6</accession>
<dbReference type="Proteomes" id="UP001597368">
    <property type="component" value="Unassembled WGS sequence"/>
</dbReference>
<keyword evidence="3" id="KW-1185">Reference proteome</keyword>
<organism evidence="2 3">
    <name type="scientific">Nonomuraea mangrovi</name>
    <dbReference type="NCBI Taxonomy" id="2316207"/>
    <lineage>
        <taxon>Bacteria</taxon>
        <taxon>Bacillati</taxon>
        <taxon>Actinomycetota</taxon>
        <taxon>Actinomycetes</taxon>
        <taxon>Streptosporangiales</taxon>
        <taxon>Streptosporangiaceae</taxon>
        <taxon>Nonomuraea</taxon>
    </lineage>
</organism>
<reference evidence="3" key="1">
    <citation type="journal article" date="2019" name="Int. J. Syst. Evol. Microbiol.">
        <title>The Global Catalogue of Microorganisms (GCM) 10K type strain sequencing project: providing services to taxonomists for standard genome sequencing and annotation.</title>
        <authorList>
            <consortium name="The Broad Institute Genomics Platform"/>
            <consortium name="The Broad Institute Genome Sequencing Center for Infectious Disease"/>
            <person name="Wu L."/>
            <person name="Ma J."/>
        </authorList>
    </citation>
    <scope>NUCLEOTIDE SEQUENCE [LARGE SCALE GENOMIC DNA]</scope>
    <source>
        <strain evidence="3">ICMP 6774ER</strain>
    </source>
</reference>
<evidence type="ECO:0000256" key="1">
    <source>
        <dbReference type="SAM" id="MobiDB-lite"/>
    </source>
</evidence>